<name>A0A256FYS4_9HYPH</name>
<evidence type="ECO:0000256" key="10">
    <source>
        <dbReference type="ARBA" id="ARBA00023136"/>
    </source>
</evidence>
<comment type="caution">
    <text evidence="13">The sequence shown here is derived from an EMBL/GenBank/DDBJ whole genome shotgun (WGS) entry which is preliminary data.</text>
</comment>
<evidence type="ECO:0000256" key="1">
    <source>
        <dbReference type="ARBA" id="ARBA00004162"/>
    </source>
</evidence>
<evidence type="ECO:0000313" key="13">
    <source>
        <dbReference type="EMBL" id="OYR19987.1"/>
    </source>
</evidence>
<keyword evidence="14" id="KW-1185">Reference proteome</keyword>
<dbReference type="RefSeq" id="WP_094506220.1">
    <property type="nucleotide sequence ID" value="NZ_JBHEEK010000001.1"/>
</dbReference>
<dbReference type="GO" id="GO:0005886">
    <property type="term" value="C:plasma membrane"/>
    <property type="evidence" value="ECO:0007669"/>
    <property type="project" value="UniProtKB-SubCell"/>
</dbReference>
<evidence type="ECO:0000256" key="9">
    <source>
        <dbReference type="ARBA" id="ARBA00023026"/>
    </source>
</evidence>
<evidence type="ECO:0000256" key="11">
    <source>
        <dbReference type="ARBA" id="ARBA00025321"/>
    </source>
</evidence>
<keyword evidence="4" id="KW-1003">Cell membrane</keyword>
<evidence type="ECO:0000256" key="2">
    <source>
        <dbReference type="ARBA" id="ARBA00010270"/>
    </source>
</evidence>
<keyword evidence="6 12" id="KW-0732">Signal</keyword>
<evidence type="ECO:0000256" key="8">
    <source>
        <dbReference type="ARBA" id="ARBA00022989"/>
    </source>
</evidence>
<dbReference type="OrthoDB" id="8117189at2"/>
<dbReference type="Pfam" id="PF07886">
    <property type="entry name" value="BA14K"/>
    <property type="match status" value="1"/>
</dbReference>
<accession>A0A256FYS4</accession>
<protein>
    <recommendedName>
        <fullName evidence="3">Lectin-like protein BA14k</fullName>
    </recommendedName>
</protein>
<keyword evidence="5" id="KW-0812">Transmembrane</keyword>
<organism evidence="13 14">
    <name type="scientific">Brucella thiophenivorans</name>
    <dbReference type="NCBI Taxonomy" id="571255"/>
    <lineage>
        <taxon>Bacteria</taxon>
        <taxon>Pseudomonadati</taxon>
        <taxon>Pseudomonadota</taxon>
        <taxon>Alphaproteobacteria</taxon>
        <taxon>Hyphomicrobiales</taxon>
        <taxon>Brucellaceae</taxon>
        <taxon>Brucella/Ochrobactrum group</taxon>
        <taxon>Brucella</taxon>
    </lineage>
</organism>
<evidence type="ECO:0000256" key="6">
    <source>
        <dbReference type="ARBA" id="ARBA00022729"/>
    </source>
</evidence>
<sequence>MKRFASSLFAACLALGFGMPAATSTNASALITPASQSAIKAPVETVQYYDYRGDRRDWRGPPPRYRDGYRYDRPYYRPYWGPPPVYRLPRYRPAPVYRGGGNAHVRWCYNRYRSYRAYDNTFQPNYGPRRQCYSPYI</sequence>
<evidence type="ECO:0000256" key="4">
    <source>
        <dbReference type="ARBA" id="ARBA00022475"/>
    </source>
</evidence>
<comment type="similarity">
    <text evidence="2">Belongs to the BA14k family.</text>
</comment>
<keyword evidence="8" id="KW-1133">Transmembrane helix</keyword>
<reference evidence="13 14" key="1">
    <citation type="submission" date="2017-07" db="EMBL/GenBank/DDBJ databases">
        <title>Phylogenetic study on the rhizospheric bacterium Ochrobactrum sp. A44.</title>
        <authorList>
            <person name="Krzyzanowska D.M."/>
            <person name="Ossowicki A."/>
            <person name="Rajewska M."/>
            <person name="Maciag T."/>
            <person name="Kaczynski Z."/>
            <person name="Czerwicka M."/>
            <person name="Jafra S."/>
        </authorList>
    </citation>
    <scope>NUCLEOTIDE SEQUENCE [LARGE SCALE GENOMIC DNA]</scope>
    <source>
        <strain evidence="13 14">DSM 7216</strain>
    </source>
</reference>
<evidence type="ECO:0000256" key="12">
    <source>
        <dbReference type="SAM" id="SignalP"/>
    </source>
</evidence>
<gene>
    <name evidence="13" type="ORF">CEV31_1406</name>
</gene>
<feature type="chain" id="PRO_5013124139" description="Lectin-like protein BA14k" evidence="12">
    <location>
        <begin position="30"/>
        <end position="137"/>
    </location>
</feature>
<proteinExistence type="inferred from homology"/>
<keyword evidence="7" id="KW-0430">Lectin</keyword>
<evidence type="ECO:0000256" key="3">
    <source>
        <dbReference type="ARBA" id="ARBA00020552"/>
    </source>
</evidence>
<evidence type="ECO:0000313" key="14">
    <source>
        <dbReference type="Proteomes" id="UP000215590"/>
    </source>
</evidence>
<feature type="signal peptide" evidence="12">
    <location>
        <begin position="1"/>
        <end position="29"/>
    </location>
</feature>
<dbReference type="GO" id="GO:0030246">
    <property type="term" value="F:carbohydrate binding"/>
    <property type="evidence" value="ECO:0007669"/>
    <property type="project" value="UniProtKB-KW"/>
</dbReference>
<dbReference type="Proteomes" id="UP000215590">
    <property type="component" value="Unassembled WGS sequence"/>
</dbReference>
<keyword evidence="10" id="KW-0472">Membrane</keyword>
<dbReference type="AlphaFoldDB" id="A0A256FYS4"/>
<comment type="function">
    <text evidence="11">Has immunoglobulin-binding and hemagglutination properties, and can bind to mannose. Essential for virulence. May be involved in LPS biosynthesis or polysaccharide transport.</text>
</comment>
<comment type="subcellular location">
    <subcellularLocation>
        <location evidence="1">Cell membrane</location>
        <topology evidence="1">Single-pass membrane protein</topology>
    </subcellularLocation>
</comment>
<keyword evidence="9" id="KW-0843">Virulence</keyword>
<evidence type="ECO:0000256" key="7">
    <source>
        <dbReference type="ARBA" id="ARBA00022734"/>
    </source>
</evidence>
<dbReference type="EMBL" id="NNRJ01000015">
    <property type="protein sequence ID" value="OYR19987.1"/>
    <property type="molecule type" value="Genomic_DNA"/>
</dbReference>
<evidence type="ECO:0000256" key="5">
    <source>
        <dbReference type="ARBA" id="ARBA00022692"/>
    </source>
</evidence>
<dbReference type="InterPro" id="IPR012413">
    <property type="entry name" value="BA14K"/>
</dbReference>